<protein>
    <recommendedName>
        <fullName evidence="1">diguanylate cyclase</fullName>
        <ecNumber evidence="1">2.7.7.65</ecNumber>
    </recommendedName>
</protein>
<dbReference type="PROSITE" id="PS50110">
    <property type="entry name" value="RESPONSE_REGULATORY"/>
    <property type="match status" value="2"/>
</dbReference>
<feature type="domain" description="Response regulatory" evidence="4">
    <location>
        <begin position="5"/>
        <end position="120"/>
    </location>
</feature>
<dbReference type="Pfam" id="PF00072">
    <property type="entry name" value="Response_reg"/>
    <property type="match status" value="2"/>
</dbReference>
<feature type="modified residue" description="4-aspartylphosphate" evidence="3">
    <location>
        <position position="178"/>
    </location>
</feature>
<dbReference type="Pfam" id="PF00990">
    <property type="entry name" value="GGDEF"/>
    <property type="match status" value="1"/>
</dbReference>
<dbReference type="InterPro" id="IPR029787">
    <property type="entry name" value="Nucleotide_cyclase"/>
</dbReference>
<evidence type="ECO:0000259" key="4">
    <source>
        <dbReference type="PROSITE" id="PS50110"/>
    </source>
</evidence>
<evidence type="ECO:0000256" key="3">
    <source>
        <dbReference type="PROSITE-ProRule" id="PRU00169"/>
    </source>
</evidence>
<dbReference type="InterPro" id="IPR050469">
    <property type="entry name" value="Diguanylate_Cyclase"/>
</dbReference>
<keyword evidence="3" id="KW-0597">Phosphoprotein</keyword>
<dbReference type="InterPro" id="IPR001789">
    <property type="entry name" value="Sig_transdc_resp-reg_receiver"/>
</dbReference>
<evidence type="ECO:0000313" key="7">
    <source>
        <dbReference type="Proteomes" id="UP001595636"/>
    </source>
</evidence>
<dbReference type="RefSeq" id="WP_390278276.1">
    <property type="nucleotide sequence ID" value="NZ_JBHRYH010000017.1"/>
</dbReference>
<dbReference type="Gene3D" id="3.40.50.2300">
    <property type="match status" value="2"/>
</dbReference>
<dbReference type="SMART" id="SM00448">
    <property type="entry name" value="REC"/>
    <property type="match status" value="2"/>
</dbReference>
<proteinExistence type="predicted"/>
<dbReference type="NCBIfam" id="TIGR00254">
    <property type="entry name" value="GGDEF"/>
    <property type="match status" value="1"/>
</dbReference>
<name>A0ABV7TTL5_9NEIS</name>
<dbReference type="InterPro" id="IPR011006">
    <property type="entry name" value="CheY-like_superfamily"/>
</dbReference>
<evidence type="ECO:0000313" key="6">
    <source>
        <dbReference type="EMBL" id="MFC3626066.1"/>
    </source>
</evidence>
<evidence type="ECO:0000259" key="5">
    <source>
        <dbReference type="PROSITE" id="PS50887"/>
    </source>
</evidence>
<sequence length="406" mass="45432">MHSRHVLLVEDNAAVQRTLQRMLEEDGYRAICAASKQEMLRILANEEPETLLACLLDYCLPDAPEGEALPELIARQIPTIVLTARNDLATREQVLLQPVVDYIPKENPSAYEYTLRMLHRIEHNPGTRVLVVDDSSAIRGYLGQLLQRQLYEVVEASNGETALNQLVNDPGIRLVLTDHDMPGMNGVRLCSEIRRFRGPGEVAIIGISSSQDPSMSARFIKAGADDFLTKPFNHEEFFCRVTRNVEYVENLQALSRAAREDLLTGLPNRRHFFESVQRQPPPHALAVVDIDHFKHVNDNYGHDIGDQALRWVGSLLSETFGHEHVARFGGEEFVIQLSADLPLAQTLEAFRLRVASAVLPTSRGDLQLTVSIGAAIGPQEVNILLKQADEQLYRAKQAGRNRVSLQ</sequence>
<feature type="domain" description="Response regulatory" evidence="4">
    <location>
        <begin position="128"/>
        <end position="245"/>
    </location>
</feature>
<reference evidence="7" key="1">
    <citation type="journal article" date="2019" name="Int. J. Syst. Evol. Microbiol.">
        <title>The Global Catalogue of Microorganisms (GCM) 10K type strain sequencing project: providing services to taxonomists for standard genome sequencing and annotation.</title>
        <authorList>
            <consortium name="The Broad Institute Genomics Platform"/>
            <consortium name="The Broad Institute Genome Sequencing Center for Infectious Disease"/>
            <person name="Wu L."/>
            <person name="Ma J."/>
        </authorList>
    </citation>
    <scope>NUCLEOTIDE SEQUENCE [LARGE SCALE GENOMIC DNA]</scope>
    <source>
        <strain evidence="7">KCTC 42195</strain>
    </source>
</reference>
<dbReference type="CDD" id="cd17544">
    <property type="entry name" value="REC_2_GGDEF"/>
    <property type="match status" value="1"/>
</dbReference>
<dbReference type="PANTHER" id="PTHR45138">
    <property type="entry name" value="REGULATORY COMPONENTS OF SENSORY TRANSDUCTION SYSTEM"/>
    <property type="match status" value="1"/>
</dbReference>
<feature type="domain" description="GGDEF" evidence="5">
    <location>
        <begin position="281"/>
        <end position="406"/>
    </location>
</feature>
<dbReference type="EC" id="2.7.7.65" evidence="1"/>
<gene>
    <name evidence="6" type="ORF">ACFOKJ_07945</name>
</gene>
<dbReference type="InterPro" id="IPR043128">
    <property type="entry name" value="Rev_trsase/Diguanyl_cyclase"/>
</dbReference>
<evidence type="ECO:0000256" key="2">
    <source>
        <dbReference type="ARBA" id="ARBA00034247"/>
    </source>
</evidence>
<dbReference type="CDD" id="cd01949">
    <property type="entry name" value="GGDEF"/>
    <property type="match status" value="1"/>
</dbReference>
<dbReference type="EMBL" id="JBHRYH010000017">
    <property type="protein sequence ID" value="MFC3626066.1"/>
    <property type="molecule type" value="Genomic_DNA"/>
</dbReference>
<feature type="modified residue" description="4-aspartylphosphate" evidence="3">
    <location>
        <position position="57"/>
    </location>
</feature>
<dbReference type="PANTHER" id="PTHR45138:SF9">
    <property type="entry name" value="DIGUANYLATE CYCLASE DGCM-RELATED"/>
    <property type="match status" value="1"/>
</dbReference>
<comment type="caution">
    <text evidence="6">The sequence shown here is derived from an EMBL/GenBank/DDBJ whole genome shotgun (WGS) entry which is preliminary data.</text>
</comment>
<comment type="catalytic activity">
    <reaction evidence="2">
        <text>2 GTP = 3',3'-c-di-GMP + 2 diphosphate</text>
        <dbReference type="Rhea" id="RHEA:24898"/>
        <dbReference type="ChEBI" id="CHEBI:33019"/>
        <dbReference type="ChEBI" id="CHEBI:37565"/>
        <dbReference type="ChEBI" id="CHEBI:58805"/>
        <dbReference type="EC" id="2.7.7.65"/>
    </reaction>
</comment>
<accession>A0ABV7TTL5</accession>
<dbReference type="PROSITE" id="PS50887">
    <property type="entry name" value="GGDEF"/>
    <property type="match status" value="1"/>
</dbReference>
<keyword evidence="7" id="KW-1185">Reference proteome</keyword>
<dbReference type="Proteomes" id="UP001595636">
    <property type="component" value="Unassembled WGS sequence"/>
</dbReference>
<dbReference type="SMART" id="SM00267">
    <property type="entry name" value="GGDEF"/>
    <property type="match status" value="1"/>
</dbReference>
<evidence type="ECO:0000256" key="1">
    <source>
        <dbReference type="ARBA" id="ARBA00012528"/>
    </source>
</evidence>
<dbReference type="SUPFAM" id="SSF52172">
    <property type="entry name" value="CheY-like"/>
    <property type="match status" value="2"/>
</dbReference>
<dbReference type="InterPro" id="IPR000160">
    <property type="entry name" value="GGDEF_dom"/>
</dbReference>
<dbReference type="Gene3D" id="3.30.70.270">
    <property type="match status" value="1"/>
</dbReference>
<organism evidence="6 7">
    <name type="scientific">Vogesella amnigena</name>
    <dbReference type="NCBI Taxonomy" id="1507449"/>
    <lineage>
        <taxon>Bacteria</taxon>
        <taxon>Pseudomonadati</taxon>
        <taxon>Pseudomonadota</taxon>
        <taxon>Betaproteobacteria</taxon>
        <taxon>Neisseriales</taxon>
        <taxon>Chromobacteriaceae</taxon>
        <taxon>Vogesella</taxon>
    </lineage>
</organism>
<dbReference type="SUPFAM" id="SSF55073">
    <property type="entry name" value="Nucleotide cyclase"/>
    <property type="match status" value="1"/>
</dbReference>